<name>A0AAW2T2P0_SESRA</name>
<dbReference type="GO" id="GO:0006879">
    <property type="term" value="P:intracellular iron ion homeostasis"/>
    <property type="evidence" value="ECO:0007669"/>
    <property type="project" value="InterPro"/>
</dbReference>
<gene>
    <name evidence="7" type="ORF">Sradi_2215200</name>
</gene>
<dbReference type="GO" id="GO:0046983">
    <property type="term" value="F:protein dimerization activity"/>
    <property type="evidence" value="ECO:0007669"/>
    <property type="project" value="InterPro"/>
</dbReference>
<keyword evidence="2" id="KW-0805">Transcription regulation</keyword>
<dbReference type="Gene3D" id="4.10.280.10">
    <property type="entry name" value="Helix-loop-helix DNA-binding domain"/>
    <property type="match status" value="1"/>
</dbReference>
<dbReference type="EMBL" id="JACGWJ010000009">
    <property type="protein sequence ID" value="KAL0398719.1"/>
    <property type="molecule type" value="Genomic_DNA"/>
</dbReference>
<keyword evidence="5" id="KW-0175">Coiled coil</keyword>
<protein>
    <submittedName>
        <fullName evidence="7">Transcription factor ILR3</fullName>
    </submittedName>
</protein>
<evidence type="ECO:0000256" key="4">
    <source>
        <dbReference type="ARBA" id="ARBA00023242"/>
    </source>
</evidence>
<dbReference type="PANTHER" id="PTHR46133:SF23">
    <property type="entry name" value="TRANSCRIPTION FACTOR ILR3-LIKE"/>
    <property type="match status" value="1"/>
</dbReference>
<evidence type="ECO:0000256" key="6">
    <source>
        <dbReference type="SAM" id="MobiDB-lite"/>
    </source>
</evidence>
<proteinExistence type="predicted"/>
<feature type="coiled-coil region" evidence="5">
    <location>
        <begin position="130"/>
        <end position="188"/>
    </location>
</feature>
<evidence type="ECO:0000256" key="1">
    <source>
        <dbReference type="ARBA" id="ARBA00004123"/>
    </source>
</evidence>
<sequence length="250" mass="28309">MASPPPEHSADWVWVFDYALLEDMPPLDPTFRWPYHQDALPSPTPLSMEFGDSFADPDCRKEHTSRKRLRSGASGASDSKAYKEKVRRDRLNDRQDLFPSVSFIHVSLFQELSSILEPGRPPKMDKAGILNDAVRVVIQLREEAQKLKESHDSLQRKVNELKTEKNELRDEKLKLKAEKEKLEEQVKALSLPSGFSVHPLPVPAPFAAPSPLLSSKLVPLFRYPGIPMWQFMPPTAVDTSEDHALRPPVA</sequence>
<comment type="caution">
    <text evidence="7">The sequence shown here is derived from an EMBL/GenBank/DDBJ whole genome shotgun (WGS) entry which is preliminary data.</text>
</comment>
<dbReference type="AlphaFoldDB" id="A0AAW2T2P0"/>
<comment type="subcellular location">
    <subcellularLocation>
        <location evidence="1">Nucleus</location>
    </subcellularLocation>
</comment>
<dbReference type="InterPro" id="IPR044818">
    <property type="entry name" value="ILR3-like"/>
</dbReference>
<organism evidence="7">
    <name type="scientific">Sesamum radiatum</name>
    <name type="common">Black benniseed</name>
    <dbReference type="NCBI Taxonomy" id="300843"/>
    <lineage>
        <taxon>Eukaryota</taxon>
        <taxon>Viridiplantae</taxon>
        <taxon>Streptophyta</taxon>
        <taxon>Embryophyta</taxon>
        <taxon>Tracheophyta</taxon>
        <taxon>Spermatophyta</taxon>
        <taxon>Magnoliopsida</taxon>
        <taxon>eudicotyledons</taxon>
        <taxon>Gunneridae</taxon>
        <taxon>Pentapetalae</taxon>
        <taxon>asterids</taxon>
        <taxon>lamiids</taxon>
        <taxon>Lamiales</taxon>
        <taxon>Pedaliaceae</taxon>
        <taxon>Sesamum</taxon>
    </lineage>
</organism>
<evidence type="ECO:0000256" key="3">
    <source>
        <dbReference type="ARBA" id="ARBA00023163"/>
    </source>
</evidence>
<reference evidence="7" key="2">
    <citation type="journal article" date="2024" name="Plant">
        <title>Genomic evolution and insights into agronomic trait innovations of Sesamum species.</title>
        <authorList>
            <person name="Miao H."/>
            <person name="Wang L."/>
            <person name="Qu L."/>
            <person name="Liu H."/>
            <person name="Sun Y."/>
            <person name="Le M."/>
            <person name="Wang Q."/>
            <person name="Wei S."/>
            <person name="Zheng Y."/>
            <person name="Lin W."/>
            <person name="Duan Y."/>
            <person name="Cao H."/>
            <person name="Xiong S."/>
            <person name="Wang X."/>
            <person name="Wei L."/>
            <person name="Li C."/>
            <person name="Ma Q."/>
            <person name="Ju M."/>
            <person name="Zhao R."/>
            <person name="Li G."/>
            <person name="Mu C."/>
            <person name="Tian Q."/>
            <person name="Mei H."/>
            <person name="Zhang T."/>
            <person name="Gao T."/>
            <person name="Zhang H."/>
        </authorList>
    </citation>
    <scope>NUCLEOTIDE SEQUENCE</scope>
    <source>
        <strain evidence="7">G02</strain>
    </source>
</reference>
<dbReference type="GO" id="GO:0003700">
    <property type="term" value="F:DNA-binding transcription factor activity"/>
    <property type="evidence" value="ECO:0007669"/>
    <property type="project" value="InterPro"/>
</dbReference>
<dbReference type="GO" id="GO:0005634">
    <property type="term" value="C:nucleus"/>
    <property type="evidence" value="ECO:0007669"/>
    <property type="project" value="UniProtKB-SubCell"/>
</dbReference>
<feature type="region of interest" description="Disordered" evidence="6">
    <location>
        <begin position="46"/>
        <end position="86"/>
    </location>
</feature>
<dbReference type="InterPro" id="IPR036638">
    <property type="entry name" value="HLH_DNA-bd_sf"/>
</dbReference>
<dbReference type="CDD" id="cd11446">
    <property type="entry name" value="bHLH_AtILR3_like"/>
    <property type="match status" value="1"/>
</dbReference>
<keyword evidence="4" id="KW-0539">Nucleus</keyword>
<dbReference type="SUPFAM" id="SSF47459">
    <property type="entry name" value="HLH, helix-loop-helix DNA-binding domain"/>
    <property type="match status" value="1"/>
</dbReference>
<evidence type="ECO:0000313" key="7">
    <source>
        <dbReference type="EMBL" id="KAL0398719.1"/>
    </source>
</evidence>
<accession>A0AAW2T2P0</accession>
<evidence type="ECO:0000256" key="5">
    <source>
        <dbReference type="SAM" id="Coils"/>
    </source>
</evidence>
<evidence type="ECO:0000256" key="2">
    <source>
        <dbReference type="ARBA" id="ARBA00023015"/>
    </source>
</evidence>
<keyword evidence="3" id="KW-0804">Transcription</keyword>
<dbReference type="PANTHER" id="PTHR46133">
    <property type="entry name" value="BHLH TRANSCRIPTION FACTOR"/>
    <property type="match status" value="1"/>
</dbReference>
<reference evidence="7" key="1">
    <citation type="submission" date="2020-06" db="EMBL/GenBank/DDBJ databases">
        <authorList>
            <person name="Li T."/>
            <person name="Hu X."/>
            <person name="Zhang T."/>
            <person name="Song X."/>
            <person name="Zhang H."/>
            <person name="Dai N."/>
            <person name="Sheng W."/>
            <person name="Hou X."/>
            <person name="Wei L."/>
        </authorList>
    </citation>
    <scope>NUCLEOTIDE SEQUENCE</scope>
    <source>
        <strain evidence="7">G02</strain>
        <tissue evidence="7">Leaf</tissue>
    </source>
</reference>